<sequence length="239" mass="27797">MNYHSVGEGDTDLYGNISIEQFRDHLKFFSNFSVVDLPKILAESEEKQISLTFDDGFHNFYKNVLPLLREFDMPATVFISPSYIGDRNYQQLISRHGTSNPPEKIMMDHKQIRELIDSDLVTIGNHTMDHVDLSTVEDRGVLHEQIVASKEEIEEEFNTTIERFSYPYGQKNRAALDIVSESHKYAVGEYRKLVDHRDSRYDLPRIAGDQSARDIRWLTSDLSHRIRRGYRSLEIPELS</sequence>
<dbReference type="Gene3D" id="3.20.20.370">
    <property type="entry name" value="Glycoside hydrolase/deacetylase"/>
    <property type="match status" value="1"/>
</dbReference>
<dbReference type="GO" id="GO:0005975">
    <property type="term" value="P:carbohydrate metabolic process"/>
    <property type="evidence" value="ECO:0007669"/>
    <property type="project" value="InterPro"/>
</dbReference>
<dbReference type="SUPFAM" id="SSF88713">
    <property type="entry name" value="Glycoside hydrolase/deacetylase"/>
    <property type="match status" value="1"/>
</dbReference>
<dbReference type="InterPro" id="IPR002509">
    <property type="entry name" value="NODB_dom"/>
</dbReference>
<name>A0A897NR11_9EURY</name>
<dbReference type="InterPro" id="IPR051398">
    <property type="entry name" value="Polysacch_Deacetylase"/>
</dbReference>
<feature type="domain" description="NodB homology" evidence="3">
    <location>
        <begin position="47"/>
        <end position="239"/>
    </location>
</feature>
<gene>
    <name evidence="4" type="primary">cDA13</name>
    <name evidence="4" type="ORF">HSBGL_2229</name>
</gene>
<keyword evidence="2" id="KW-0732">Signal</keyword>
<protein>
    <submittedName>
        <fullName evidence="4">Peptidoglycan/xylan/chitin deacetylase, PgdA/CDA1 family</fullName>
    </submittedName>
</protein>
<evidence type="ECO:0000256" key="2">
    <source>
        <dbReference type="ARBA" id="ARBA00022729"/>
    </source>
</evidence>
<dbReference type="Proteomes" id="UP000663305">
    <property type="component" value="Chromosome"/>
</dbReference>
<proteinExistence type="predicted"/>
<dbReference type="PANTHER" id="PTHR34216">
    <property type="match status" value="1"/>
</dbReference>
<dbReference type="GO" id="GO:0016810">
    <property type="term" value="F:hydrolase activity, acting on carbon-nitrogen (but not peptide) bonds"/>
    <property type="evidence" value="ECO:0007669"/>
    <property type="project" value="InterPro"/>
</dbReference>
<dbReference type="PROSITE" id="PS51677">
    <property type="entry name" value="NODB"/>
    <property type="match status" value="1"/>
</dbReference>
<evidence type="ECO:0000259" key="3">
    <source>
        <dbReference type="PROSITE" id="PS51677"/>
    </source>
</evidence>
<dbReference type="CDD" id="cd10918">
    <property type="entry name" value="CE4_NodB_like_5s_6s"/>
    <property type="match status" value="1"/>
</dbReference>
<dbReference type="EMBL" id="CP064789">
    <property type="protein sequence ID" value="QSG12636.1"/>
    <property type="molecule type" value="Genomic_DNA"/>
</dbReference>
<comment type="subcellular location">
    <subcellularLocation>
        <location evidence="1">Secreted</location>
    </subcellularLocation>
</comment>
<dbReference type="InterPro" id="IPR011330">
    <property type="entry name" value="Glyco_hydro/deAcase_b/a-brl"/>
</dbReference>
<dbReference type="Pfam" id="PF01522">
    <property type="entry name" value="Polysacc_deac_1"/>
    <property type="match status" value="1"/>
</dbReference>
<dbReference type="AlphaFoldDB" id="A0A897NR11"/>
<reference evidence="4" key="1">
    <citation type="submission" date="2020-11" db="EMBL/GenBank/DDBJ databases">
        <title>Carbohydrate-dependent, anaerobic sulfur respiration: A novel catabolism in halophilic archaea.</title>
        <authorList>
            <person name="Sorokin D.Y."/>
            <person name="Messina E."/>
            <person name="Smedile F."/>
            <person name="La Cono V."/>
            <person name="Hallsworth J.E."/>
            <person name="Yakimov M.M."/>
        </authorList>
    </citation>
    <scope>NUCLEOTIDE SEQUENCE</scope>
    <source>
        <strain evidence="4">HSR-Bgl</strain>
    </source>
</reference>
<accession>A0A897NR11</accession>
<evidence type="ECO:0000313" key="5">
    <source>
        <dbReference type="Proteomes" id="UP000663305"/>
    </source>
</evidence>
<evidence type="ECO:0000313" key="4">
    <source>
        <dbReference type="EMBL" id="QSG12636.1"/>
    </source>
</evidence>
<organism evidence="4 5">
    <name type="scientific">Halapricum desulfuricans</name>
    <dbReference type="NCBI Taxonomy" id="2841257"/>
    <lineage>
        <taxon>Archaea</taxon>
        <taxon>Methanobacteriati</taxon>
        <taxon>Methanobacteriota</taxon>
        <taxon>Stenosarchaea group</taxon>
        <taxon>Halobacteria</taxon>
        <taxon>Halobacteriales</taxon>
        <taxon>Haloarculaceae</taxon>
        <taxon>Halapricum</taxon>
    </lineage>
</organism>
<dbReference type="GO" id="GO:0005576">
    <property type="term" value="C:extracellular region"/>
    <property type="evidence" value="ECO:0007669"/>
    <property type="project" value="UniProtKB-SubCell"/>
</dbReference>
<dbReference type="PANTHER" id="PTHR34216:SF3">
    <property type="entry name" value="POLY-BETA-1,6-N-ACETYL-D-GLUCOSAMINE N-DEACETYLASE"/>
    <property type="match status" value="1"/>
</dbReference>
<evidence type="ECO:0000256" key="1">
    <source>
        <dbReference type="ARBA" id="ARBA00004613"/>
    </source>
</evidence>